<protein>
    <submittedName>
        <fullName evidence="2">Uncharacterized protein</fullName>
    </submittedName>
</protein>
<dbReference type="EMBL" id="JBEPMC010000010">
    <property type="protein sequence ID" value="MET3582034.1"/>
    <property type="molecule type" value="Genomic_DNA"/>
</dbReference>
<accession>A0ABV2GUR0</accession>
<feature type="compositionally biased region" description="Basic and acidic residues" evidence="1">
    <location>
        <begin position="1"/>
        <end position="14"/>
    </location>
</feature>
<evidence type="ECO:0000256" key="1">
    <source>
        <dbReference type="SAM" id="MobiDB-lite"/>
    </source>
</evidence>
<comment type="caution">
    <text evidence="2">The sequence shown here is derived from an EMBL/GenBank/DDBJ whole genome shotgun (WGS) entry which is preliminary data.</text>
</comment>
<dbReference type="Proteomes" id="UP001549204">
    <property type="component" value="Unassembled WGS sequence"/>
</dbReference>
<evidence type="ECO:0000313" key="3">
    <source>
        <dbReference type="Proteomes" id="UP001549204"/>
    </source>
</evidence>
<feature type="region of interest" description="Disordered" evidence="1">
    <location>
        <begin position="1"/>
        <end position="28"/>
    </location>
</feature>
<sequence>MRRQERYHLGRRSDGSLTEFGSMAVGSTPIRSTPQIGCLKTDCCAQTRIMTSG</sequence>
<proteinExistence type="predicted"/>
<reference evidence="2 3" key="1">
    <citation type="submission" date="2024-06" db="EMBL/GenBank/DDBJ databases">
        <title>Genomic Encyclopedia of Type Strains, Phase IV (KMG-IV): sequencing the most valuable type-strain genomes for metagenomic binning, comparative biology and taxonomic classification.</title>
        <authorList>
            <person name="Goeker M."/>
        </authorList>
    </citation>
    <scope>NUCLEOTIDE SEQUENCE [LARGE SCALE GENOMIC DNA]</scope>
    <source>
        <strain evidence="2 3">DSM 100022</strain>
    </source>
</reference>
<evidence type="ECO:0000313" key="2">
    <source>
        <dbReference type="EMBL" id="MET3582034.1"/>
    </source>
</evidence>
<name>A0ABV2GUR0_9HYPH</name>
<organism evidence="2 3">
    <name type="scientific">Mesorhizobium robiniae</name>
    <dbReference type="NCBI Taxonomy" id="559315"/>
    <lineage>
        <taxon>Bacteria</taxon>
        <taxon>Pseudomonadati</taxon>
        <taxon>Pseudomonadota</taxon>
        <taxon>Alphaproteobacteria</taxon>
        <taxon>Hyphomicrobiales</taxon>
        <taxon>Phyllobacteriaceae</taxon>
        <taxon>Mesorhizobium</taxon>
    </lineage>
</organism>
<gene>
    <name evidence="2" type="ORF">ABID19_005092</name>
</gene>
<keyword evidence="3" id="KW-1185">Reference proteome</keyword>